<dbReference type="Gene3D" id="1.10.3210.10">
    <property type="entry name" value="Hypothetical protein af1432"/>
    <property type="match status" value="1"/>
</dbReference>
<dbReference type="AlphaFoldDB" id="A0AAW1TEH0"/>
<evidence type="ECO:0000256" key="9">
    <source>
        <dbReference type="ARBA" id="ARBA00022801"/>
    </source>
</evidence>
<name>A0AAW1TEH0_9CHLO</name>
<accession>A0AAW1TEH0</accession>
<comment type="catalytic activity">
    <reaction evidence="1">
        <text>a 2'-deoxyribonucleoside 5'-phosphate + H2O = a 2'-deoxyribonucleoside + phosphate</text>
        <dbReference type="Rhea" id="RHEA:36167"/>
        <dbReference type="ChEBI" id="CHEBI:15377"/>
        <dbReference type="ChEBI" id="CHEBI:18274"/>
        <dbReference type="ChEBI" id="CHEBI:43474"/>
        <dbReference type="ChEBI" id="CHEBI:65317"/>
        <dbReference type="EC" id="3.1.3.89"/>
    </reaction>
</comment>
<comment type="function">
    <text evidence="4">Catalyzes the dephosphorylation of the nucleoside 5'-monophosphates deoxyadenosine monophosphate (dAMP), deoxycytidine monophosphate (dCMP), deoxyguanosine monophosphate (dGMP) and deoxythymidine monophosphate (dTMP).</text>
</comment>
<dbReference type="InterPro" id="IPR003607">
    <property type="entry name" value="HD/PDEase_dom"/>
</dbReference>
<keyword evidence="14" id="KW-1185">Reference proteome</keyword>
<dbReference type="SUPFAM" id="SSF109604">
    <property type="entry name" value="HD-domain/PDEase-like"/>
    <property type="match status" value="1"/>
</dbReference>
<dbReference type="EC" id="3.1.3.89" evidence="7"/>
<dbReference type="CDD" id="cd22284">
    <property type="entry name" value="HD_CCDC61_N"/>
    <property type="match status" value="1"/>
</dbReference>
<evidence type="ECO:0000256" key="2">
    <source>
        <dbReference type="ARBA" id="ARBA00001936"/>
    </source>
</evidence>
<comment type="caution">
    <text evidence="13">The sequence shown here is derived from an EMBL/GenBank/DDBJ whole genome shotgun (WGS) entry which is preliminary data.</text>
</comment>
<feature type="domain" description="HD" evidence="12">
    <location>
        <begin position="44"/>
        <end position="149"/>
    </location>
</feature>
<gene>
    <name evidence="13" type="ORF">WJX84_003167</name>
</gene>
<proteinExistence type="inferred from homology"/>
<evidence type="ECO:0000313" key="13">
    <source>
        <dbReference type="EMBL" id="KAK9867788.1"/>
    </source>
</evidence>
<evidence type="ECO:0000259" key="12">
    <source>
        <dbReference type="PROSITE" id="PS51831"/>
    </source>
</evidence>
<protein>
    <recommendedName>
        <fullName evidence="7">5'-deoxynucleotidase</fullName>
        <ecNumber evidence="7">3.1.3.89</ecNumber>
    </recommendedName>
</protein>
<dbReference type="Pfam" id="PF13023">
    <property type="entry name" value="HD_3"/>
    <property type="match status" value="1"/>
</dbReference>
<evidence type="ECO:0000256" key="1">
    <source>
        <dbReference type="ARBA" id="ARBA00001638"/>
    </source>
</evidence>
<dbReference type="FunFam" id="1.10.3210.10:FF:000016">
    <property type="entry name" value="HD domain-containing protein 2"/>
    <property type="match status" value="1"/>
</dbReference>
<keyword evidence="10" id="KW-0175">Coiled coil</keyword>
<dbReference type="PANTHER" id="PTHR11845:SF13">
    <property type="entry name" value="5'-DEOXYNUCLEOTIDASE HDDC2"/>
    <property type="match status" value="1"/>
</dbReference>
<keyword evidence="8" id="KW-0479">Metal-binding</keyword>
<dbReference type="GO" id="GO:0005737">
    <property type="term" value="C:cytoplasm"/>
    <property type="evidence" value="ECO:0007669"/>
    <property type="project" value="TreeGrafter"/>
</dbReference>
<comment type="cofactor">
    <cofactor evidence="3">
        <name>Co(2+)</name>
        <dbReference type="ChEBI" id="CHEBI:48828"/>
    </cofactor>
</comment>
<feature type="region of interest" description="Disordered" evidence="11">
    <location>
        <begin position="303"/>
        <end position="326"/>
    </location>
</feature>
<dbReference type="PANTHER" id="PTHR11845">
    <property type="entry name" value="5'-DEOXYNUCLEOTIDASE HDDC2"/>
    <property type="match status" value="1"/>
</dbReference>
<feature type="coiled-coil region" evidence="10">
    <location>
        <begin position="391"/>
        <end position="448"/>
    </location>
</feature>
<dbReference type="PROSITE" id="PS51831">
    <property type="entry name" value="HD"/>
    <property type="match status" value="1"/>
</dbReference>
<keyword evidence="9" id="KW-0378">Hydrolase</keyword>
<evidence type="ECO:0000256" key="11">
    <source>
        <dbReference type="SAM" id="MobiDB-lite"/>
    </source>
</evidence>
<dbReference type="GO" id="GO:0046872">
    <property type="term" value="F:metal ion binding"/>
    <property type="evidence" value="ECO:0007669"/>
    <property type="project" value="UniProtKB-KW"/>
</dbReference>
<reference evidence="13 14" key="1">
    <citation type="journal article" date="2024" name="Nat. Commun.">
        <title>Phylogenomics reveals the evolutionary origins of lichenization in chlorophyte algae.</title>
        <authorList>
            <person name="Puginier C."/>
            <person name="Libourel C."/>
            <person name="Otte J."/>
            <person name="Skaloud P."/>
            <person name="Haon M."/>
            <person name="Grisel S."/>
            <person name="Petersen M."/>
            <person name="Berrin J.G."/>
            <person name="Delaux P.M."/>
            <person name="Dal Grande F."/>
            <person name="Keller J."/>
        </authorList>
    </citation>
    <scope>NUCLEOTIDE SEQUENCE [LARGE SCALE GENOMIC DNA]</scope>
    <source>
        <strain evidence="13 14">SAG 2523</strain>
    </source>
</reference>
<evidence type="ECO:0000256" key="8">
    <source>
        <dbReference type="ARBA" id="ARBA00022723"/>
    </source>
</evidence>
<comment type="similarity">
    <text evidence="5">Belongs to the HDDC2 family.</text>
</comment>
<dbReference type="InterPro" id="IPR049733">
    <property type="entry name" value="CCDC61_N"/>
</dbReference>
<feature type="compositionally biased region" description="Low complexity" evidence="11">
    <location>
        <begin position="303"/>
        <end position="321"/>
    </location>
</feature>
<evidence type="ECO:0000256" key="4">
    <source>
        <dbReference type="ARBA" id="ARBA00004074"/>
    </source>
</evidence>
<evidence type="ECO:0000256" key="6">
    <source>
        <dbReference type="ARBA" id="ARBA00011738"/>
    </source>
</evidence>
<evidence type="ECO:0000313" key="14">
    <source>
        <dbReference type="Proteomes" id="UP001485043"/>
    </source>
</evidence>
<evidence type="ECO:0000256" key="10">
    <source>
        <dbReference type="SAM" id="Coils"/>
    </source>
</evidence>
<evidence type="ECO:0000256" key="5">
    <source>
        <dbReference type="ARBA" id="ARBA00009999"/>
    </source>
</evidence>
<comment type="cofactor">
    <cofactor evidence="2">
        <name>Mn(2+)</name>
        <dbReference type="ChEBI" id="CHEBI:29035"/>
    </cofactor>
</comment>
<dbReference type="GO" id="GO:0002953">
    <property type="term" value="F:5'-deoxynucleotidase activity"/>
    <property type="evidence" value="ECO:0007669"/>
    <property type="project" value="UniProtKB-EC"/>
</dbReference>
<organism evidence="13 14">
    <name type="scientific">Apatococcus fuscideae</name>
    <dbReference type="NCBI Taxonomy" id="2026836"/>
    <lineage>
        <taxon>Eukaryota</taxon>
        <taxon>Viridiplantae</taxon>
        <taxon>Chlorophyta</taxon>
        <taxon>core chlorophytes</taxon>
        <taxon>Trebouxiophyceae</taxon>
        <taxon>Chlorellales</taxon>
        <taxon>Chlorellaceae</taxon>
        <taxon>Apatococcus</taxon>
    </lineage>
</organism>
<comment type="subunit">
    <text evidence="6">Homodimer.</text>
</comment>
<evidence type="ECO:0000256" key="3">
    <source>
        <dbReference type="ARBA" id="ARBA00001941"/>
    </source>
</evidence>
<dbReference type="SMART" id="SM00471">
    <property type="entry name" value="HDc"/>
    <property type="match status" value="1"/>
</dbReference>
<evidence type="ECO:0000256" key="7">
    <source>
        <dbReference type="ARBA" id="ARBA00012964"/>
    </source>
</evidence>
<dbReference type="InterPro" id="IPR039356">
    <property type="entry name" value="YfbR/HDDC2"/>
</dbReference>
<dbReference type="EMBL" id="JALJOV010000064">
    <property type="protein sequence ID" value="KAK9867788.1"/>
    <property type="molecule type" value="Genomic_DNA"/>
</dbReference>
<dbReference type="InterPro" id="IPR006674">
    <property type="entry name" value="HD_domain"/>
</dbReference>
<dbReference type="Proteomes" id="UP001485043">
    <property type="component" value="Unassembled WGS sequence"/>
</dbReference>
<sequence>MSAPQPAQPPAASCVVDFLSLLQKLKTTKRTGWIRKGIPQPESISDHMYRMGMMGIVSGGQPGTNQDRCVKMAIVHDVAEAIVGDITPFDGVSKSEKQRLETEAIQQIKQMLGETSAAGAEIEELWNEYEEGCSANARLVKDFDKVEMILQAFEYEQAYQINCQEFFDSTQGKLTTPTAQAWADEIIARRKHTQSQSKQDTPAPELDVQAVINFHGADYAVHLTTVNGETLKVLIEQQEDASRWQGEFSAKHIEDVTSKTGSFKKYGVFIRMLITAIQQTSESVVVDLLTFADLEELKSRRAAPSAAGAASKPAGPPAQQSQTGLQPSNKRYLILTYAAEFDRVHYPLPLAYEERPDPDRLKGLIRQLRFQLTEAGQKPAARKGNDPWAEVHRLREENARLQRQVKQASGSIEEPGTPEELARLVEEVQESARELHLVRQERDLLQQRSESVRG</sequence>